<sequence length="112" mass="12586">MSPIRKAGIVGLDWQVLDDFFRQDVAAVVVGGTAMLEKTVLFYNKLRVRDIMSDPRLAAPIPDIVNANVITNAEAAISMLLVNDVPWRWVRIWKKGIFRCAPHGRVAQKSQK</sequence>
<dbReference type="EMBL" id="LSRX01000038">
    <property type="protein sequence ID" value="OLQ12789.1"/>
    <property type="molecule type" value="Genomic_DNA"/>
</dbReference>
<organism evidence="1 2">
    <name type="scientific">Symbiodinium microadriaticum</name>
    <name type="common">Dinoflagellate</name>
    <name type="synonym">Zooxanthella microadriatica</name>
    <dbReference type="NCBI Taxonomy" id="2951"/>
    <lineage>
        <taxon>Eukaryota</taxon>
        <taxon>Sar</taxon>
        <taxon>Alveolata</taxon>
        <taxon>Dinophyceae</taxon>
        <taxon>Suessiales</taxon>
        <taxon>Symbiodiniaceae</taxon>
        <taxon>Symbiodinium</taxon>
    </lineage>
</organism>
<evidence type="ECO:0000313" key="1">
    <source>
        <dbReference type="EMBL" id="OLQ12789.1"/>
    </source>
</evidence>
<proteinExistence type="predicted"/>
<accession>A0A1Q9EZH5</accession>
<dbReference type="Proteomes" id="UP000186817">
    <property type="component" value="Unassembled WGS sequence"/>
</dbReference>
<name>A0A1Q9EZH5_SYMMI</name>
<comment type="caution">
    <text evidence="1">The sequence shown here is derived from an EMBL/GenBank/DDBJ whole genome shotgun (WGS) entry which is preliminary data.</text>
</comment>
<keyword evidence="2" id="KW-1185">Reference proteome</keyword>
<dbReference type="AlphaFoldDB" id="A0A1Q9EZH5"/>
<evidence type="ECO:0000313" key="2">
    <source>
        <dbReference type="Proteomes" id="UP000186817"/>
    </source>
</evidence>
<reference evidence="1 2" key="1">
    <citation type="submission" date="2016-02" db="EMBL/GenBank/DDBJ databases">
        <title>Genome analysis of coral dinoflagellate symbionts highlights evolutionary adaptations to a symbiotic lifestyle.</title>
        <authorList>
            <person name="Aranda M."/>
            <person name="Li Y."/>
            <person name="Liew Y.J."/>
            <person name="Baumgarten S."/>
            <person name="Simakov O."/>
            <person name="Wilson M."/>
            <person name="Piel J."/>
            <person name="Ashoor H."/>
            <person name="Bougouffa S."/>
            <person name="Bajic V.B."/>
            <person name="Ryu T."/>
            <person name="Ravasi T."/>
            <person name="Bayer T."/>
            <person name="Micklem G."/>
            <person name="Kim H."/>
            <person name="Bhak J."/>
            <person name="Lajeunesse T.C."/>
            <person name="Voolstra C.R."/>
        </authorList>
    </citation>
    <scope>NUCLEOTIDE SEQUENCE [LARGE SCALE GENOMIC DNA]</scope>
    <source>
        <strain evidence="1 2">CCMP2467</strain>
    </source>
</reference>
<gene>
    <name evidence="1" type="ORF">AK812_SmicGene3355</name>
</gene>
<protein>
    <submittedName>
        <fullName evidence="1">Uncharacterized protein</fullName>
    </submittedName>
</protein>